<evidence type="ECO:0000313" key="3">
    <source>
        <dbReference type="EMBL" id="QJH95935.1"/>
    </source>
</evidence>
<sequence>MTIADIIEWLKKKKENAISVADSCEMKVIKKDDKKEDKEDENTQSESKNTQ</sequence>
<protein>
    <submittedName>
        <fullName evidence="2">Uncharacterized protein</fullName>
    </submittedName>
</protein>
<dbReference type="EMBL" id="MT143975">
    <property type="protein sequence ID" value="QJA44287.1"/>
    <property type="molecule type" value="Genomic_DNA"/>
</dbReference>
<reference evidence="2" key="1">
    <citation type="submission" date="2020-03" db="EMBL/GenBank/DDBJ databases">
        <title>The deep terrestrial virosphere.</title>
        <authorList>
            <person name="Holmfeldt K."/>
            <person name="Nilsson E."/>
            <person name="Simone D."/>
            <person name="Lopez-Fernandez M."/>
            <person name="Wu X."/>
            <person name="de Brujin I."/>
            <person name="Lundin D."/>
            <person name="Andersson A."/>
            <person name="Bertilsson S."/>
            <person name="Dopson M."/>
        </authorList>
    </citation>
    <scope>NUCLEOTIDE SEQUENCE</scope>
    <source>
        <strain evidence="2">TM448A00093</strain>
        <strain evidence="3">TM448B00554</strain>
    </source>
</reference>
<evidence type="ECO:0000313" key="2">
    <source>
        <dbReference type="EMBL" id="QJA44287.1"/>
    </source>
</evidence>
<feature type="region of interest" description="Disordered" evidence="1">
    <location>
        <begin position="30"/>
        <end position="51"/>
    </location>
</feature>
<dbReference type="EMBL" id="MT144634">
    <property type="protein sequence ID" value="QJH95935.1"/>
    <property type="molecule type" value="Genomic_DNA"/>
</dbReference>
<gene>
    <name evidence="2" type="ORF">TM448A00093_0017</name>
    <name evidence="3" type="ORF">TM448B00554_0006</name>
</gene>
<organism evidence="2">
    <name type="scientific">viral metagenome</name>
    <dbReference type="NCBI Taxonomy" id="1070528"/>
    <lineage>
        <taxon>unclassified sequences</taxon>
        <taxon>metagenomes</taxon>
        <taxon>organismal metagenomes</taxon>
    </lineage>
</organism>
<accession>A0A6H1ZA88</accession>
<name>A0A6H1ZA88_9ZZZZ</name>
<dbReference type="AlphaFoldDB" id="A0A6H1ZA88"/>
<proteinExistence type="predicted"/>
<evidence type="ECO:0000256" key="1">
    <source>
        <dbReference type="SAM" id="MobiDB-lite"/>
    </source>
</evidence>